<evidence type="ECO:0000313" key="10">
    <source>
        <dbReference type="Proteomes" id="UP000275267"/>
    </source>
</evidence>
<evidence type="ECO:0000256" key="6">
    <source>
        <dbReference type="ARBA" id="ARBA00023295"/>
    </source>
</evidence>
<dbReference type="SUPFAM" id="SSF51126">
    <property type="entry name" value="Pectin lyase-like"/>
    <property type="match status" value="1"/>
</dbReference>
<evidence type="ECO:0000256" key="3">
    <source>
        <dbReference type="ARBA" id="ARBA00022512"/>
    </source>
</evidence>
<dbReference type="STRING" id="4540.A0A3L6TBX6"/>
<dbReference type="InterPro" id="IPR011050">
    <property type="entry name" value="Pectin_lyase_fold/virulence"/>
</dbReference>
<evidence type="ECO:0000256" key="7">
    <source>
        <dbReference type="ARBA" id="ARBA00023316"/>
    </source>
</evidence>
<protein>
    <submittedName>
        <fullName evidence="9">Polygalacturonase</fullName>
    </submittedName>
</protein>
<dbReference type="EMBL" id="PQIB02000002">
    <property type="protein sequence ID" value="RLN34803.1"/>
    <property type="molecule type" value="Genomic_DNA"/>
</dbReference>
<dbReference type="InterPro" id="IPR000743">
    <property type="entry name" value="Glyco_hydro_28"/>
</dbReference>
<dbReference type="Gene3D" id="2.160.20.10">
    <property type="entry name" value="Single-stranded right-handed beta-helix, Pectin lyase-like"/>
    <property type="match status" value="2"/>
</dbReference>
<evidence type="ECO:0000256" key="1">
    <source>
        <dbReference type="ARBA" id="ARBA00004191"/>
    </source>
</evidence>
<organism evidence="9 10">
    <name type="scientific">Panicum miliaceum</name>
    <name type="common">Proso millet</name>
    <name type="synonym">Broomcorn millet</name>
    <dbReference type="NCBI Taxonomy" id="4540"/>
    <lineage>
        <taxon>Eukaryota</taxon>
        <taxon>Viridiplantae</taxon>
        <taxon>Streptophyta</taxon>
        <taxon>Embryophyta</taxon>
        <taxon>Tracheophyta</taxon>
        <taxon>Spermatophyta</taxon>
        <taxon>Magnoliopsida</taxon>
        <taxon>Liliopsida</taxon>
        <taxon>Poales</taxon>
        <taxon>Poaceae</taxon>
        <taxon>PACMAD clade</taxon>
        <taxon>Panicoideae</taxon>
        <taxon>Panicodae</taxon>
        <taxon>Paniceae</taxon>
        <taxon>Panicinae</taxon>
        <taxon>Panicum</taxon>
        <taxon>Panicum sect. Panicum</taxon>
    </lineage>
</organism>
<dbReference type="GO" id="GO:0005975">
    <property type="term" value="P:carbohydrate metabolic process"/>
    <property type="evidence" value="ECO:0007669"/>
    <property type="project" value="InterPro"/>
</dbReference>
<keyword evidence="3" id="KW-0134">Cell wall</keyword>
<evidence type="ECO:0000256" key="4">
    <source>
        <dbReference type="ARBA" id="ARBA00022525"/>
    </source>
</evidence>
<keyword evidence="10" id="KW-1185">Reference proteome</keyword>
<name>A0A3L6TBX6_PANMI</name>
<comment type="subcellular location">
    <subcellularLocation>
        <location evidence="1">Secreted</location>
        <location evidence="1">Cell wall</location>
    </subcellularLocation>
</comment>
<sequence length="355" mass="37453">MSLEVTVRKPSPEGFIRWAVKSSIINPIETTGLNASTLLISYNTGAIEAAWNARPRAGGGATVFRGPCQGSVALQVDGTIVAPGYPDTWPANRRRDCLVFYQAHGVSLRGDGLVDGKWQKWSRTARSSTSGSTAATAWWSAAWPNTDGIHVEDTTDVVIASSAIPGGDDCVSIGAGTSGARVEDVTCGSGGHGISIGSLGEARGVGVRGQRDVRRAAILRSDNGVRIKTRQGGAGSVSAVSFEDVRVEGVRSPIVIDQYYCRRWVSYAGVRGTGITLSDVELLPASGAGAAGSGGAFCWNAYGSATTPMTLPGDQNLNMNNWISHMLEMDSVLRPTEDRPKYSVLKFSVASTWNK</sequence>
<dbReference type="GO" id="GO:0071555">
    <property type="term" value="P:cell wall organization"/>
    <property type="evidence" value="ECO:0007669"/>
    <property type="project" value="UniProtKB-KW"/>
</dbReference>
<dbReference type="Pfam" id="PF00295">
    <property type="entry name" value="Glyco_hydro_28"/>
    <property type="match status" value="1"/>
</dbReference>
<dbReference type="GO" id="GO:0004650">
    <property type="term" value="F:polygalacturonase activity"/>
    <property type="evidence" value="ECO:0007669"/>
    <property type="project" value="InterPro"/>
</dbReference>
<dbReference type="OrthoDB" id="187139at2759"/>
<evidence type="ECO:0000256" key="5">
    <source>
        <dbReference type="ARBA" id="ARBA00022801"/>
    </source>
</evidence>
<keyword evidence="4" id="KW-0964">Secreted</keyword>
<dbReference type="AlphaFoldDB" id="A0A3L6TBX6"/>
<evidence type="ECO:0000256" key="8">
    <source>
        <dbReference type="RuleBase" id="RU361169"/>
    </source>
</evidence>
<dbReference type="InterPro" id="IPR012334">
    <property type="entry name" value="Pectin_lyas_fold"/>
</dbReference>
<keyword evidence="7" id="KW-0961">Cell wall biogenesis/degradation</keyword>
<comment type="caution">
    <text evidence="9">The sequence shown here is derived from an EMBL/GenBank/DDBJ whole genome shotgun (WGS) entry which is preliminary data.</text>
</comment>
<comment type="similarity">
    <text evidence="2 8">Belongs to the glycosyl hydrolase 28 family.</text>
</comment>
<reference evidence="10" key="1">
    <citation type="journal article" date="2019" name="Nat. Commun.">
        <title>The genome of broomcorn millet.</title>
        <authorList>
            <person name="Zou C."/>
            <person name="Miki D."/>
            <person name="Li D."/>
            <person name="Tang Q."/>
            <person name="Xiao L."/>
            <person name="Rajput S."/>
            <person name="Deng P."/>
            <person name="Jia W."/>
            <person name="Huang R."/>
            <person name="Zhang M."/>
            <person name="Sun Y."/>
            <person name="Hu J."/>
            <person name="Fu X."/>
            <person name="Schnable P.S."/>
            <person name="Li F."/>
            <person name="Zhang H."/>
            <person name="Feng B."/>
            <person name="Zhu X."/>
            <person name="Liu R."/>
            <person name="Schnable J.C."/>
            <person name="Zhu J.-K."/>
            <person name="Zhang H."/>
        </authorList>
    </citation>
    <scope>NUCLEOTIDE SEQUENCE [LARGE SCALE GENOMIC DNA]</scope>
</reference>
<keyword evidence="5 8" id="KW-0378">Hydrolase</keyword>
<proteinExistence type="inferred from homology"/>
<evidence type="ECO:0000256" key="2">
    <source>
        <dbReference type="ARBA" id="ARBA00008834"/>
    </source>
</evidence>
<gene>
    <name evidence="9" type="ORF">C2845_PM03G33850</name>
</gene>
<keyword evidence="6 8" id="KW-0326">Glycosidase</keyword>
<accession>A0A3L6TBX6</accession>
<evidence type="ECO:0000313" key="9">
    <source>
        <dbReference type="EMBL" id="RLN34803.1"/>
    </source>
</evidence>
<dbReference type="PANTHER" id="PTHR31375">
    <property type="match status" value="1"/>
</dbReference>
<dbReference type="Proteomes" id="UP000275267">
    <property type="component" value="Unassembled WGS sequence"/>
</dbReference>